<keyword evidence="3" id="KW-1185">Reference proteome</keyword>
<dbReference type="PANTHER" id="PTHR33480:SF5">
    <property type="entry name" value="SI:DKEY-51D8.9"/>
    <property type="match status" value="1"/>
</dbReference>
<feature type="transmembrane region" description="Helical" evidence="1">
    <location>
        <begin position="152"/>
        <end position="171"/>
    </location>
</feature>
<dbReference type="PANTHER" id="PTHR33480">
    <property type="entry name" value="SET DOMAIN-CONTAINING PROTEIN-RELATED"/>
    <property type="match status" value="1"/>
</dbReference>
<dbReference type="EMBL" id="JANEYF010001590">
    <property type="protein sequence ID" value="KAJ8962447.1"/>
    <property type="molecule type" value="Genomic_DNA"/>
</dbReference>
<dbReference type="Proteomes" id="UP001162156">
    <property type="component" value="Unassembled WGS sequence"/>
</dbReference>
<accession>A0AAV8ZG96</accession>
<keyword evidence="1" id="KW-1133">Transmembrane helix</keyword>
<organism evidence="2 3">
    <name type="scientific">Rhamnusium bicolor</name>
    <dbReference type="NCBI Taxonomy" id="1586634"/>
    <lineage>
        <taxon>Eukaryota</taxon>
        <taxon>Metazoa</taxon>
        <taxon>Ecdysozoa</taxon>
        <taxon>Arthropoda</taxon>
        <taxon>Hexapoda</taxon>
        <taxon>Insecta</taxon>
        <taxon>Pterygota</taxon>
        <taxon>Neoptera</taxon>
        <taxon>Endopterygota</taxon>
        <taxon>Coleoptera</taxon>
        <taxon>Polyphaga</taxon>
        <taxon>Cucujiformia</taxon>
        <taxon>Chrysomeloidea</taxon>
        <taxon>Cerambycidae</taxon>
        <taxon>Lepturinae</taxon>
        <taxon>Rhagiini</taxon>
        <taxon>Rhamnusium</taxon>
    </lineage>
</organism>
<comment type="caution">
    <text evidence="2">The sequence shown here is derived from an EMBL/GenBank/DDBJ whole genome shotgun (WGS) entry which is preliminary data.</text>
</comment>
<evidence type="ECO:0000313" key="2">
    <source>
        <dbReference type="EMBL" id="KAJ8962447.1"/>
    </source>
</evidence>
<evidence type="ECO:0000256" key="1">
    <source>
        <dbReference type="SAM" id="Phobius"/>
    </source>
</evidence>
<name>A0AAV8ZG96_9CUCU</name>
<protein>
    <submittedName>
        <fullName evidence="2">Uncharacterized protein</fullName>
    </submittedName>
</protein>
<gene>
    <name evidence="2" type="ORF">NQ314_005743</name>
</gene>
<keyword evidence="1" id="KW-0472">Membrane</keyword>
<reference evidence="2" key="1">
    <citation type="journal article" date="2023" name="Insect Mol. Biol.">
        <title>Genome sequencing provides insights into the evolution of gene families encoding plant cell wall-degrading enzymes in longhorned beetles.</title>
        <authorList>
            <person name="Shin N.R."/>
            <person name="Okamura Y."/>
            <person name="Kirsch R."/>
            <person name="Pauchet Y."/>
        </authorList>
    </citation>
    <scope>NUCLEOTIDE SEQUENCE</scope>
    <source>
        <strain evidence="2">RBIC_L_NR</strain>
    </source>
</reference>
<keyword evidence="1" id="KW-0812">Transmembrane</keyword>
<proteinExistence type="predicted"/>
<evidence type="ECO:0000313" key="3">
    <source>
        <dbReference type="Proteomes" id="UP001162156"/>
    </source>
</evidence>
<sequence>MDNERKFVNKNYSNVGIDTISKNFMRHLKRWHSLEKEVMEILTFLKNSKQRKEALAVLRNETNFDLYLRGEVCPNRRKPFNNPDTDIVYYPCVYCKGIFRKNYLRRHIKNCSAEKDNKSTQNCVAKSQTFTACHMDPANVVSKLSIKETVRLFFLNFFFIQNIVITDYLFFKYRFLI</sequence>
<dbReference type="AlphaFoldDB" id="A0AAV8ZG96"/>